<name>A0A8J6K7E1_ELECQ</name>
<sequence>MDSSGTDRRLLCTTNCWEGKKETFAFLGVEKLLVSRGGNLELFFSESSTIFRLFPLLFTPVDTDLEVILAVGFCWEDIFLFSS</sequence>
<organism evidence="1 2">
    <name type="scientific">Eleutherodactylus coqui</name>
    <name type="common">Puerto Rican coqui</name>
    <dbReference type="NCBI Taxonomy" id="57060"/>
    <lineage>
        <taxon>Eukaryota</taxon>
        <taxon>Metazoa</taxon>
        <taxon>Chordata</taxon>
        <taxon>Craniata</taxon>
        <taxon>Vertebrata</taxon>
        <taxon>Euteleostomi</taxon>
        <taxon>Amphibia</taxon>
        <taxon>Batrachia</taxon>
        <taxon>Anura</taxon>
        <taxon>Neobatrachia</taxon>
        <taxon>Hyloidea</taxon>
        <taxon>Eleutherodactylidae</taxon>
        <taxon>Eleutherodactylinae</taxon>
        <taxon>Eleutherodactylus</taxon>
        <taxon>Eleutherodactylus</taxon>
    </lineage>
</organism>
<evidence type="ECO:0000313" key="2">
    <source>
        <dbReference type="Proteomes" id="UP000770717"/>
    </source>
</evidence>
<accession>A0A8J6K7E1</accession>
<dbReference type="AlphaFoldDB" id="A0A8J6K7E1"/>
<keyword evidence="2" id="KW-1185">Reference proteome</keyword>
<protein>
    <submittedName>
        <fullName evidence="1">Uncharacterized protein</fullName>
    </submittedName>
</protein>
<evidence type="ECO:0000313" key="1">
    <source>
        <dbReference type="EMBL" id="KAG9483513.1"/>
    </source>
</evidence>
<gene>
    <name evidence="1" type="ORF">GDO78_009437</name>
</gene>
<reference evidence="1" key="1">
    <citation type="thesis" date="2020" institute="ProQuest LLC" country="789 East Eisenhower Parkway, Ann Arbor, MI, USA">
        <title>Comparative Genomics and Chromosome Evolution.</title>
        <authorList>
            <person name="Mudd A.B."/>
        </authorList>
    </citation>
    <scope>NUCLEOTIDE SEQUENCE</scope>
    <source>
        <strain evidence="1">HN-11 Male</strain>
        <tissue evidence="1">Kidney and liver</tissue>
    </source>
</reference>
<dbReference type="Proteomes" id="UP000770717">
    <property type="component" value="Unassembled WGS sequence"/>
</dbReference>
<proteinExistence type="predicted"/>
<dbReference type="EMBL" id="WNTK01000005">
    <property type="protein sequence ID" value="KAG9483513.1"/>
    <property type="molecule type" value="Genomic_DNA"/>
</dbReference>
<comment type="caution">
    <text evidence="1">The sequence shown here is derived from an EMBL/GenBank/DDBJ whole genome shotgun (WGS) entry which is preliminary data.</text>
</comment>